<sequence>MIGMISALMLLTGQTAAPVDEAAKVDSVTVTAAGKAAGLPGWSSEVQAIGWPFMGLGADRGVMMFAKTDGRPPSPHQRVLVRHEFRQPQTETGAATPVTYLSERLEQEVDCATRTYRSLVVYRYPKNNLGGVPAAFDFEARVWIRPAPGHFDETVVEAACLTPD</sequence>
<accession>A0A258CR55</accession>
<dbReference type="InterPro" id="IPR031939">
    <property type="entry name" value="Adhesin_E-like"/>
</dbReference>
<evidence type="ECO:0000259" key="1">
    <source>
        <dbReference type="Pfam" id="PF16747"/>
    </source>
</evidence>
<dbReference type="EMBL" id="NCDQ01000570">
    <property type="protein sequence ID" value="OYW97957.1"/>
    <property type="molecule type" value="Genomic_DNA"/>
</dbReference>
<comment type="caution">
    <text evidence="2">The sequence shown here is derived from an EMBL/GenBank/DDBJ whole genome shotgun (WGS) entry which is preliminary data.</text>
</comment>
<gene>
    <name evidence="2" type="ORF">B7Z12_20695</name>
</gene>
<protein>
    <recommendedName>
        <fullName evidence="1">Surface-adhesin protein E-like domain-containing protein</fullName>
    </recommendedName>
</protein>
<feature type="domain" description="Surface-adhesin protein E-like" evidence="1">
    <location>
        <begin position="59"/>
        <end position="160"/>
    </location>
</feature>
<dbReference type="Pfam" id="PF16747">
    <property type="entry name" value="Adhesin_E"/>
    <property type="match status" value="1"/>
</dbReference>
<name>A0A258CR55_CAUVI</name>
<dbReference type="AlphaFoldDB" id="A0A258CR55"/>
<evidence type="ECO:0000313" key="2">
    <source>
        <dbReference type="EMBL" id="OYW97957.1"/>
    </source>
</evidence>
<dbReference type="Proteomes" id="UP000215616">
    <property type="component" value="Unassembled WGS sequence"/>
</dbReference>
<evidence type="ECO:0000313" key="3">
    <source>
        <dbReference type="Proteomes" id="UP000215616"/>
    </source>
</evidence>
<proteinExistence type="predicted"/>
<reference evidence="2 3" key="1">
    <citation type="submission" date="2017-03" db="EMBL/GenBank/DDBJ databases">
        <title>Lifting the veil on microbial sulfur biogeochemistry in mining wastewaters.</title>
        <authorList>
            <person name="Kantor R.S."/>
            <person name="Colenbrander Nelson T."/>
            <person name="Marshall S."/>
            <person name="Bennett D."/>
            <person name="Apte S."/>
            <person name="Camacho D."/>
            <person name="Thomas B.C."/>
            <person name="Warren L.A."/>
            <person name="Banfield J.F."/>
        </authorList>
    </citation>
    <scope>NUCLEOTIDE SEQUENCE [LARGE SCALE GENOMIC DNA]</scope>
    <source>
        <strain evidence="2">32-67-7</strain>
    </source>
</reference>
<organism evidence="2 3">
    <name type="scientific">Caulobacter vibrioides</name>
    <name type="common">Caulobacter crescentus</name>
    <dbReference type="NCBI Taxonomy" id="155892"/>
    <lineage>
        <taxon>Bacteria</taxon>
        <taxon>Pseudomonadati</taxon>
        <taxon>Pseudomonadota</taxon>
        <taxon>Alphaproteobacteria</taxon>
        <taxon>Caulobacterales</taxon>
        <taxon>Caulobacteraceae</taxon>
        <taxon>Caulobacter</taxon>
    </lineage>
</organism>